<gene>
    <name evidence="1" type="ORF">BOTBODRAFT_279886</name>
</gene>
<accession>A0A067LRS4</accession>
<dbReference type="Proteomes" id="UP000027195">
    <property type="component" value="Unassembled WGS sequence"/>
</dbReference>
<dbReference type="OrthoDB" id="2340858at2759"/>
<dbReference type="EMBL" id="KL198172">
    <property type="protein sequence ID" value="KDQ05913.1"/>
    <property type="molecule type" value="Genomic_DNA"/>
</dbReference>
<dbReference type="PANTHER" id="PTHR33129">
    <property type="entry name" value="PROTEIN KINASE DOMAIN-CONTAINING PROTEIN-RELATED"/>
    <property type="match status" value="1"/>
</dbReference>
<dbReference type="HOGENOM" id="CLU_025513_0_0_1"/>
<organism evidence="1 2">
    <name type="scientific">Botryobasidium botryosum (strain FD-172 SS1)</name>
    <dbReference type="NCBI Taxonomy" id="930990"/>
    <lineage>
        <taxon>Eukaryota</taxon>
        <taxon>Fungi</taxon>
        <taxon>Dikarya</taxon>
        <taxon>Basidiomycota</taxon>
        <taxon>Agaricomycotina</taxon>
        <taxon>Agaricomycetes</taxon>
        <taxon>Cantharellales</taxon>
        <taxon>Botryobasidiaceae</taxon>
        <taxon>Botryobasidium</taxon>
    </lineage>
</organism>
<proteinExistence type="predicted"/>
<dbReference type="InParanoid" id="A0A067LRS4"/>
<sequence>MANLWCKIDANRITIDEGDMGLLWTKTWGKETTDLFVLHKPARDLDNRRASSEVRVWPKFWGLKLPSNIKRSLLNPFAMGALVRRDYVTVLKAAIACAKGENPADVDKGDSDDEDDEPLVEIENPFSDRESSEQAVCPHAFIVHGHPGVGKTLWLKYVLVLRLLAGLPTIFADKEKHLYIFNEAGAFVFDNYQDRLRGSAMSDFDKAMADGYWCLVDSTESLIGVPTFITNLDQFVVQAASLSNLSTDWIYHVTVPFVTYFMKPWTLSELIAGRHFQRIPSPPSEAELEAYYGKHVPSARMAYQNAQPCMTSTFDRRIQEAIRHLTYHSLGSLIYEMSSMTLGDSDDSYAYTLVAPLSGSRIQSTAHFATRYIYNQVRDALHASTYHQAASFFAALIRSLQTRASAGYILEDYFHQAISQGGEWEVKPLVRSGEGRKDATWSTTSGGSRAVEAHYLHVGHQQQLQLAPASGRLPQDTAYQPLQVHQFNPYDMHLQLSDGCYYRPAFASQPTFDGFMYISATNTVALFHVATPTKRSVSLDWIEWLKGLGVASFDYFVVTPPGLVQVPISKEADDHFEKKYQLIVEPWAMGSAVLHGT</sequence>
<evidence type="ECO:0000313" key="2">
    <source>
        <dbReference type="Proteomes" id="UP000027195"/>
    </source>
</evidence>
<keyword evidence="2" id="KW-1185">Reference proteome</keyword>
<evidence type="ECO:0008006" key="3">
    <source>
        <dbReference type="Google" id="ProtNLM"/>
    </source>
</evidence>
<dbReference type="InterPro" id="IPR052980">
    <property type="entry name" value="Crinkler_effector"/>
</dbReference>
<evidence type="ECO:0000313" key="1">
    <source>
        <dbReference type="EMBL" id="KDQ05913.1"/>
    </source>
</evidence>
<name>A0A067LRS4_BOTB1</name>
<reference evidence="2" key="1">
    <citation type="journal article" date="2014" name="Proc. Natl. Acad. Sci. U.S.A.">
        <title>Extensive sampling of basidiomycete genomes demonstrates inadequacy of the white-rot/brown-rot paradigm for wood decay fungi.</title>
        <authorList>
            <person name="Riley R."/>
            <person name="Salamov A.A."/>
            <person name="Brown D.W."/>
            <person name="Nagy L.G."/>
            <person name="Floudas D."/>
            <person name="Held B.W."/>
            <person name="Levasseur A."/>
            <person name="Lombard V."/>
            <person name="Morin E."/>
            <person name="Otillar R."/>
            <person name="Lindquist E.A."/>
            <person name="Sun H."/>
            <person name="LaButti K.M."/>
            <person name="Schmutz J."/>
            <person name="Jabbour D."/>
            <person name="Luo H."/>
            <person name="Baker S.E."/>
            <person name="Pisabarro A.G."/>
            <person name="Walton J.D."/>
            <person name="Blanchette R.A."/>
            <person name="Henrissat B."/>
            <person name="Martin F."/>
            <person name="Cullen D."/>
            <person name="Hibbett D.S."/>
            <person name="Grigoriev I.V."/>
        </authorList>
    </citation>
    <scope>NUCLEOTIDE SEQUENCE [LARGE SCALE GENOMIC DNA]</scope>
    <source>
        <strain evidence="2">FD-172 SS1</strain>
    </source>
</reference>
<protein>
    <recommendedName>
        <fullName evidence="3">Crinkler (CRN) family protein</fullName>
    </recommendedName>
</protein>
<dbReference type="PANTHER" id="PTHR33129:SF1">
    <property type="entry name" value="ATP-BINDING PROTEIN"/>
    <property type="match status" value="1"/>
</dbReference>
<dbReference type="AlphaFoldDB" id="A0A067LRS4"/>